<dbReference type="Proteomes" id="UP000094236">
    <property type="component" value="Unassembled WGS sequence"/>
</dbReference>
<dbReference type="GO" id="GO:0006995">
    <property type="term" value="P:cellular response to nitrogen starvation"/>
    <property type="evidence" value="ECO:0007669"/>
    <property type="project" value="TreeGrafter"/>
</dbReference>
<dbReference type="Gene3D" id="1.10.246.190">
    <property type="entry name" value="Autophagy protein Apg5, helix rich domain"/>
    <property type="match status" value="1"/>
</dbReference>
<evidence type="ECO:0000256" key="5">
    <source>
        <dbReference type="ARBA" id="ARBA00022843"/>
    </source>
</evidence>
<dbReference type="GO" id="GO:0005776">
    <property type="term" value="C:autophagosome"/>
    <property type="evidence" value="ECO:0007669"/>
    <property type="project" value="TreeGrafter"/>
</dbReference>
<dbReference type="AlphaFoldDB" id="A0A1E4TSI9"/>
<keyword evidence="4 7" id="KW-1017">Isopeptide bond</keyword>
<name>A0A1E4TSI9_PACTA</name>
<evidence type="ECO:0000256" key="4">
    <source>
        <dbReference type="ARBA" id="ARBA00022499"/>
    </source>
</evidence>
<dbReference type="PANTHER" id="PTHR13040">
    <property type="entry name" value="AUTOPHAGY PROTEIN 5"/>
    <property type="match status" value="1"/>
</dbReference>
<evidence type="ECO:0000256" key="6">
    <source>
        <dbReference type="ARBA" id="ARBA00023006"/>
    </source>
</evidence>
<dbReference type="Gene3D" id="3.10.20.90">
    <property type="entry name" value="Phosphatidylinositol 3-kinase Catalytic Subunit, Chain A, domain 1"/>
    <property type="match status" value="1"/>
</dbReference>
<dbReference type="InterPro" id="IPR048939">
    <property type="entry name" value="ATG5_UblA"/>
</dbReference>
<dbReference type="GO" id="GO:0034045">
    <property type="term" value="C:phagophore assembly site membrane"/>
    <property type="evidence" value="ECO:0007669"/>
    <property type="project" value="UniProtKB-SubCell"/>
</dbReference>
<keyword evidence="7" id="KW-0472">Membrane</keyword>
<dbReference type="InterPro" id="IPR042527">
    <property type="entry name" value="Atg5_UblA_dom_sf"/>
</dbReference>
<keyword evidence="12" id="KW-1185">Reference proteome</keyword>
<comment type="similarity">
    <text evidence="2 7">Belongs to the ATG5 family.</text>
</comment>
<organism evidence="11 12">
    <name type="scientific">Pachysolen tannophilus NRRL Y-2460</name>
    <dbReference type="NCBI Taxonomy" id="669874"/>
    <lineage>
        <taxon>Eukaryota</taxon>
        <taxon>Fungi</taxon>
        <taxon>Dikarya</taxon>
        <taxon>Ascomycota</taxon>
        <taxon>Saccharomycotina</taxon>
        <taxon>Pichiomycetes</taxon>
        <taxon>Pachysolenaceae</taxon>
        <taxon>Pachysolen</taxon>
    </lineage>
</organism>
<evidence type="ECO:0000259" key="8">
    <source>
        <dbReference type="Pfam" id="PF04106"/>
    </source>
</evidence>
<dbReference type="EMBL" id="KV454015">
    <property type="protein sequence ID" value="ODV94707.1"/>
    <property type="molecule type" value="Genomic_DNA"/>
</dbReference>
<evidence type="ECO:0000259" key="10">
    <source>
        <dbReference type="Pfam" id="PF20638"/>
    </source>
</evidence>
<dbReference type="GO" id="GO:0034274">
    <property type="term" value="C:Atg12-Atg5-Atg16 complex"/>
    <property type="evidence" value="ECO:0007669"/>
    <property type="project" value="TreeGrafter"/>
</dbReference>
<dbReference type="GO" id="GO:0019776">
    <property type="term" value="F:Atg8-family ligase activity"/>
    <property type="evidence" value="ECO:0007669"/>
    <property type="project" value="TreeGrafter"/>
</dbReference>
<comment type="subcellular location">
    <subcellularLocation>
        <location evidence="1 7">Preautophagosomal structure membrane</location>
        <topology evidence="1 7">Peripheral membrane protein</topology>
    </subcellularLocation>
</comment>
<feature type="domain" description="Autophagy protein ATG5 alpha-helical bundle region" evidence="9">
    <location>
        <begin position="132"/>
        <end position="188"/>
    </location>
</feature>
<dbReference type="Pfam" id="PF04106">
    <property type="entry name" value="ATG5_UblB"/>
    <property type="match status" value="1"/>
</dbReference>
<evidence type="ECO:0000259" key="9">
    <source>
        <dbReference type="Pfam" id="PF20637"/>
    </source>
</evidence>
<evidence type="ECO:0000256" key="3">
    <source>
        <dbReference type="ARBA" id="ARBA00011554"/>
    </source>
</evidence>
<keyword evidence="5 7" id="KW-0832">Ubl conjugation</keyword>
<evidence type="ECO:0000313" key="12">
    <source>
        <dbReference type="Proteomes" id="UP000094236"/>
    </source>
</evidence>
<dbReference type="PANTHER" id="PTHR13040:SF2">
    <property type="entry name" value="AUTOPHAGY PROTEIN 5"/>
    <property type="match status" value="1"/>
</dbReference>
<comment type="subunit">
    <text evidence="3 7">Conjugated with ATG12.</text>
</comment>
<keyword evidence="7" id="KW-0813">Transport</keyword>
<dbReference type="InterPro" id="IPR048318">
    <property type="entry name" value="ATG5_UblB"/>
</dbReference>
<dbReference type="Pfam" id="PF20638">
    <property type="entry name" value="ATG5_UblA"/>
    <property type="match status" value="1"/>
</dbReference>
<dbReference type="GO" id="GO:0044233">
    <property type="term" value="C:mitochondria-associated endoplasmic reticulum membrane contact site"/>
    <property type="evidence" value="ECO:0007669"/>
    <property type="project" value="TreeGrafter"/>
</dbReference>
<dbReference type="STRING" id="669874.A0A1E4TSI9"/>
<dbReference type="InterPro" id="IPR007239">
    <property type="entry name" value="Atg5"/>
</dbReference>
<gene>
    <name evidence="11" type="ORF">PACTADRAFT_50568</name>
</gene>
<feature type="domain" description="Autophagy protein ATG5 UblB" evidence="8">
    <location>
        <begin position="196"/>
        <end position="280"/>
    </location>
</feature>
<dbReference type="OrthoDB" id="272162at2759"/>
<evidence type="ECO:0000256" key="1">
    <source>
        <dbReference type="ARBA" id="ARBA00004623"/>
    </source>
</evidence>
<evidence type="ECO:0000313" key="11">
    <source>
        <dbReference type="EMBL" id="ODV94707.1"/>
    </source>
</evidence>
<evidence type="ECO:0000256" key="2">
    <source>
        <dbReference type="ARBA" id="ARBA00006910"/>
    </source>
</evidence>
<feature type="domain" description="Autophagy protein ATG5 UblA" evidence="10">
    <location>
        <begin position="11"/>
        <end position="112"/>
    </location>
</feature>
<dbReference type="Gene3D" id="3.10.20.620">
    <property type="match status" value="1"/>
</dbReference>
<keyword evidence="6 7" id="KW-0072">Autophagy</keyword>
<dbReference type="InterPro" id="IPR048940">
    <property type="entry name" value="ATG5_HBR"/>
</dbReference>
<dbReference type="GO" id="GO:0000422">
    <property type="term" value="P:autophagy of mitochondrion"/>
    <property type="evidence" value="ECO:0007669"/>
    <property type="project" value="TreeGrafter"/>
</dbReference>
<dbReference type="InterPro" id="IPR042526">
    <property type="entry name" value="Atg5_HR"/>
</dbReference>
<dbReference type="Pfam" id="PF20637">
    <property type="entry name" value="ATG5_HBR"/>
    <property type="match status" value="1"/>
</dbReference>
<protein>
    <recommendedName>
        <fullName evidence="7">Autophagy protein 5</fullName>
    </recommendedName>
</protein>
<dbReference type="GO" id="GO:0034727">
    <property type="term" value="P:piecemeal microautophagy of the nucleus"/>
    <property type="evidence" value="ECO:0007669"/>
    <property type="project" value="TreeGrafter"/>
</dbReference>
<comment type="function">
    <text evidence="7">Involved in cytoplasm to vacuole transport (Cvt) and autophagic vesicle formation.</text>
</comment>
<dbReference type="GO" id="GO:0061908">
    <property type="term" value="C:phagophore"/>
    <property type="evidence" value="ECO:0007669"/>
    <property type="project" value="TreeGrafter"/>
</dbReference>
<accession>A0A1E4TSI9</accession>
<reference evidence="12" key="1">
    <citation type="submission" date="2016-05" db="EMBL/GenBank/DDBJ databases">
        <title>Comparative genomics of biotechnologically important yeasts.</title>
        <authorList>
            <consortium name="DOE Joint Genome Institute"/>
            <person name="Riley R."/>
            <person name="Haridas S."/>
            <person name="Wolfe K.H."/>
            <person name="Lopes M.R."/>
            <person name="Hittinger C.T."/>
            <person name="Goker M."/>
            <person name="Salamov A."/>
            <person name="Wisecaver J."/>
            <person name="Long T.M."/>
            <person name="Aerts A.L."/>
            <person name="Barry K."/>
            <person name="Choi C."/>
            <person name="Clum A."/>
            <person name="Coughlan A.Y."/>
            <person name="Deshpande S."/>
            <person name="Douglass A.P."/>
            <person name="Hanson S.J."/>
            <person name="Klenk H.-P."/>
            <person name="Labutti K."/>
            <person name="Lapidus A."/>
            <person name="Lindquist E."/>
            <person name="Lipzen A."/>
            <person name="Meier-Kolthoff J.P."/>
            <person name="Ohm R.A."/>
            <person name="Otillar R.P."/>
            <person name="Pangilinan J."/>
            <person name="Peng Y."/>
            <person name="Rokas A."/>
            <person name="Rosa C.A."/>
            <person name="Scheuner C."/>
            <person name="Sibirny A.A."/>
            <person name="Slot J.C."/>
            <person name="Stielow J.B."/>
            <person name="Sun H."/>
            <person name="Kurtzman C.P."/>
            <person name="Blackwell M."/>
            <person name="Grigoriev I.V."/>
            <person name="Jeffries T.W."/>
        </authorList>
    </citation>
    <scope>NUCLEOTIDE SEQUENCE [LARGE SCALE GENOMIC DNA]</scope>
    <source>
        <strain evidence="12">NRRL Y-2460</strain>
    </source>
</reference>
<sequence length="285" mass="33711">MSELSTIRDKLWSGSINIKLKLNPKDSKNQADIHYYYLSINRNQYLYSRLIEIVLYFKSNLLIPEWCKNLQQFWFETTDENIPVKWNYPIGLSYDLLNLHNKRQQHWELTMNCRNYPKEYIIPIYHDSFNLDFLENYWINQLKQACYVINGSSKLVMNLSKDDVIRLWQSVLDHDYTAFNLITSKFINETQFGFRRIPIRIYLPSNVSDKVLQPLIKPTNEEGESSITIGAMLANILPELFSSGYKFAYPLSHGVLIPQDATILDIFKLFMYIDGFLHIKIVIRE</sequence>
<proteinExistence type="inferred from homology"/>
<evidence type="ECO:0000256" key="7">
    <source>
        <dbReference type="RuleBase" id="RU361202"/>
    </source>
</evidence>